<dbReference type="InterPro" id="IPR009078">
    <property type="entry name" value="Ferritin-like_SF"/>
</dbReference>
<dbReference type="EMBL" id="CP043450">
    <property type="protein sequence ID" value="QEM09339.1"/>
    <property type="molecule type" value="Genomic_DNA"/>
</dbReference>
<organism evidence="1 2">
    <name type="scientific">Mucilaginibacter rubeus</name>
    <dbReference type="NCBI Taxonomy" id="2027860"/>
    <lineage>
        <taxon>Bacteria</taxon>
        <taxon>Pseudomonadati</taxon>
        <taxon>Bacteroidota</taxon>
        <taxon>Sphingobacteriia</taxon>
        <taxon>Sphingobacteriales</taxon>
        <taxon>Sphingobacteriaceae</taxon>
        <taxon>Mucilaginibacter</taxon>
    </lineage>
</organism>
<dbReference type="Gene3D" id="1.20.1260.10">
    <property type="match status" value="1"/>
</dbReference>
<name>A0A5C1HUT5_9SPHI</name>
<sequence>MENESGKVFAPLNSGAEKLQSFFMEHLNRLYCAKAHIIERLPDIADADCFRSIKGTINETIERAEVQVYKMDQIYNLFKTQYSFDTVSNLVSFLEKSFTNFQWNMTDPDLGLIMILSYLSFIECLEGASVHILKMLAIKLQNEKLSFLLREDFVNVDSTLASQLTNMYTETAHY</sequence>
<evidence type="ECO:0000313" key="1">
    <source>
        <dbReference type="EMBL" id="QEM09339.1"/>
    </source>
</evidence>
<dbReference type="RefSeq" id="WP_112576031.1">
    <property type="nucleotide sequence ID" value="NZ_CP043450.1"/>
</dbReference>
<protein>
    <recommendedName>
        <fullName evidence="3">DUF892 family protein</fullName>
    </recommendedName>
</protein>
<dbReference type="OrthoDB" id="798870at2"/>
<evidence type="ECO:0008006" key="3">
    <source>
        <dbReference type="Google" id="ProtNLM"/>
    </source>
</evidence>
<dbReference type="InterPro" id="IPR012347">
    <property type="entry name" value="Ferritin-like"/>
</dbReference>
<keyword evidence="2" id="KW-1185">Reference proteome</keyword>
<accession>A0A5C1HUT5</accession>
<dbReference type="Proteomes" id="UP000251402">
    <property type="component" value="Chromosome"/>
</dbReference>
<dbReference type="SUPFAM" id="SSF47240">
    <property type="entry name" value="Ferritin-like"/>
    <property type="match status" value="1"/>
</dbReference>
<evidence type="ECO:0000313" key="2">
    <source>
        <dbReference type="Proteomes" id="UP000251402"/>
    </source>
</evidence>
<gene>
    <name evidence="1" type="ORF">DEO27_004685</name>
</gene>
<proteinExistence type="predicted"/>
<reference evidence="1" key="1">
    <citation type="submission" date="2019-08" db="EMBL/GenBank/DDBJ databases">
        <title>Comparative genome analysis confer to the adaptation heavy metal polluted environment.</title>
        <authorList>
            <person name="Li Y."/>
        </authorList>
    </citation>
    <scope>NUCLEOTIDE SEQUENCE [LARGE SCALE GENOMIC DNA]</scope>
    <source>
        <strain evidence="1">P1</strain>
    </source>
</reference>
<dbReference type="AlphaFoldDB" id="A0A5C1HUT5"/>
<dbReference type="KEGG" id="mrub:DEO27_004685"/>